<evidence type="ECO:0000313" key="7">
    <source>
        <dbReference type="EMBL" id="QUF03755.1"/>
    </source>
</evidence>
<sequence length="193" mass="21583">MTRRGSYAKGLAKREEILTTALELVARNGYRRTTVRELADAVGLSQAGLMHHFGSKEELFTEILRRRDEADRAEFLGDPETTDLPDAYVRLVRHNAGVPGLVRLYNRVSAEAVEPEHPSHEYFGERYRALRADTAGAIRRLQAEGRMPAAADPDKLAVLVTALLDGLQTAWLYDGGTDMAEHVAHFWELVRGE</sequence>
<dbReference type="Pfam" id="PF13977">
    <property type="entry name" value="TetR_C_6"/>
    <property type="match status" value="1"/>
</dbReference>
<accession>A0AA45L5W4</accession>
<feature type="DNA-binding region" description="H-T-H motif" evidence="5">
    <location>
        <begin position="34"/>
        <end position="53"/>
    </location>
</feature>
<organism evidence="7 8">
    <name type="scientific">Actinosynnema pretiosum subsp. pretiosum</name>
    <dbReference type="NCBI Taxonomy" id="103721"/>
    <lineage>
        <taxon>Bacteria</taxon>
        <taxon>Bacillati</taxon>
        <taxon>Actinomycetota</taxon>
        <taxon>Actinomycetes</taxon>
        <taxon>Pseudonocardiales</taxon>
        <taxon>Pseudonocardiaceae</taxon>
        <taxon>Actinosynnema</taxon>
    </lineage>
</organism>
<reference evidence="7" key="1">
    <citation type="submission" date="2021-04" db="EMBL/GenBank/DDBJ databases">
        <title>Genomic sequence of Actinosynnema pretiosum subsp. pretiosum ATCC 31280 (C-14919).</title>
        <authorList>
            <person name="Bai L."/>
            <person name="Wang X."/>
            <person name="Xiao Y."/>
        </authorList>
    </citation>
    <scope>NUCLEOTIDE SEQUENCE</scope>
    <source>
        <strain evidence="7">ATCC 31280</strain>
    </source>
</reference>
<dbReference type="AlphaFoldDB" id="A0AA45L5W4"/>
<evidence type="ECO:0000256" key="2">
    <source>
        <dbReference type="ARBA" id="ARBA00023015"/>
    </source>
</evidence>
<dbReference type="PROSITE" id="PS50977">
    <property type="entry name" value="HTH_TETR_2"/>
    <property type="match status" value="1"/>
</dbReference>
<keyword evidence="2" id="KW-0805">Transcription regulation</keyword>
<dbReference type="InterPro" id="IPR009057">
    <property type="entry name" value="Homeodomain-like_sf"/>
</dbReference>
<dbReference type="PANTHER" id="PTHR47506:SF6">
    <property type="entry name" value="HTH-TYPE TRANSCRIPTIONAL REPRESSOR NEMR"/>
    <property type="match status" value="1"/>
</dbReference>
<evidence type="ECO:0000259" key="6">
    <source>
        <dbReference type="PROSITE" id="PS50977"/>
    </source>
</evidence>
<dbReference type="InterPro" id="IPR039538">
    <property type="entry name" value="BetI_C"/>
</dbReference>
<dbReference type="Pfam" id="PF00440">
    <property type="entry name" value="TetR_N"/>
    <property type="match status" value="1"/>
</dbReference>
<proteinExistence type="predicted"/>
<keyword evidence="4" id="KW-0804">Transcription</keyword>
<dbReference type="GO" id="GO:0003677">
    <property type="term" value="F:DNA binding"/>
    <property type="evidence" value="ECO:0007669"/>
    <property type="project" value="UniProtKB-UniRule"/>
</dbReference>
<evidence type="ECO:0000256" key="1">
    <source>
        <dbReference type="ARBA" id="ARBA00022491"/>
    </source>
</evidence>
<dbReference type="Gene3D" id="1.10.357.10">
    <property type="entry name" value="Tetracycline Repressor, domain 2"/>
    <property type="match status" value="1"/>
</dbReference>
<evidence type="ECO:0000256" key="4">
    <source>
        <dbReference type="ARBA" id="ARBA00023163"/>
    </source>
</evidence>
<dbReference type="InterPro" id="IPR001647">
    <property type="entry name" value="HTH_TetR"/>
</dbReference>
<evidence type="ECO:0000313" key="8">
    <source>
        <dbReference type="Proteomes" id="UP000677152"/>
    </source>
</evidence>
<keyword evidence="3 5" id="KW-0238">DNA-binding</keyword>
<dbReference type="SUPFAM" id="SSF46689">
    <property type="entry name" value="Homeodomain-like"/>
    <property type="match status" value="1"/>
</dbReference>
<dbReference type="PANTHER" id="PTHR47506">
    <property type="entry name" value="TRANSCRIPTIONAL REGULATORY PROTEIN"/>
    <property type="match status" value="1"/>
</dbReference>
<keyword evidence="1" id="KW-0678">Repressor</keyword>
<dbReference type="EMBL" id="CP073249">
    <property type="protein sequence ID" value="QUF03755.1"/>
    <property type="molecule type" value="Genomic_DNA"/>
</dbReference>
<gene>
    <name evidence="7" type="ORF">KCV87_31040</name>
</gene>
<feature type="domain" description="HTH tetR-type" evidence="6">
    <location>
        <begin position="11"/>
        <end position="71"/>
    </location>
</feature>
<evidence type="ECO:0000256" key="5">
    <source>
        <dbReference type="PROSITE-ProRule" id="PRU00335"/>
    </source>
</evidence>
<evidence type="ECO:0000256" key="3">
    <source>
        <dbReference type="ARBA" id="ARBA00023125"/>
    </source>
</evidence>
<dbReference type="PRINTS" id="PR00455">
    <property type="entry name" value="HTHTETR"/>
</dbReference>
<dbReference type="Proteomes" id="UP000677152">
    <property type="component" value="Chromosome"/>
</dbReference>
<dbReference type="InterPro" id="IPR036271">
    <property type="entry name" value="Tet_transcr_reg_TetR-rel_C_sf"/>
</dbReference>
<dbReference type="SUPFAM" id="SSF48498">
    <property type="entry name" value="Tetracyclin repressor-like, C-terminal domain"/>
    <property type="match status" value="1"/>
</dbReference>
<name>A0AA45L5W4_9PSEU</name>
<protein>
    <submittedName>
        <fullName evidence="7">TetR/AcrR family transcriptional regulator</fullName>
    </submittedName>
</protein>